<feature type="region of interest" description="Disordered" evidence="1">
    <location>
        <begin position="190"/>
        <end position="218"/>
    </location>
</feature>
<reference evidence="3 4" key="1">
    <citation type="submission" date="2017-08" db="EMBL/GenBank/DDBJ databases">
        <title>Complete Genome Sequence of Bacillus kochii Oregon-R-modENCODE STRAIN BDGP4, isolated from Drosophila melanogaster gut.</title>
        <authorList>
            <person name="Wan K.H."/>
            <person name="Yu C."/>
            <person name="Park S."/>
            <person name="Hammonds A.S."/>
            <person name="Booth B.W."/>
            <person name="Celniker S.E."/>
        </authorList>
    </citation>
    <scope>NUCLEOTIDE SEQUENCE [LARGE SCALE GENOMIC DNA]</scope>
    <source>
        <strain evidence="3 4">BDGP4</strain>
    </source>
</reference>
<evidence type="ECO:0000256" key="1">
    <source>
        <dbReference type="SAM" id="MobiDB-lite"/>
    </source>
</evidence>
<name>A0A248TJ60_9BACI</name>
<dbReference type="SMART" id="SM00047">
    <property type="entry name" value="LYZ2"/>
    <property type="match status" value="1"/>
</dbReference>
<dbReference type="Gene3D" id="1.10.530.10">
    <property type="match status" value="1"/>
</dbReference>
<protein>
    <recommendedName>
        <fullName evidence="2">SH3b domain-containing protein</fullName>
    </recommendedName>
</protein>
<feature type="domain" description="SH3b" evidence="2">
    <location>
        <begin position="783"/>
        <end position="858"/>
    </location>
</feature>
<dbReference type="KEGG" id="bko:CKF48_13460"/>
<dbReference type="GO" id="GO:0004040">
    <property type="term" value="F:amidase activity"/>
    <property type="evidence" value="ECO:0007669"/>
    <property type="project" value="InterPro"/>
</dbReference>
<proteinExistence type="predicted"/>
<dbReference type="Proteomes" id="UP000215137">
    <property type="component" value="Chromosome"/>
</dbReference>
<dbReference type="EMBL" id="CP022983">
    <property type="protein sequence ID" value="ASV68243.1"/>
    <property type="molecule type" value="Genomic_DNA"/>
</dbReference>
<accession>A0A248TJ60</accession>
<sequence length="876" mass="98800">MLFYVWCNLYMWGKQKLKSVRKLAMLVIIFLLTFNGVFNFHYIAKAQENTIGEDLVFGFIFGETVGVQVDLYEKPDVESEVSIQIDDDTKVRILEQEEEFTKIELLNESNLVSSVNNIGYVQNQYLVEEEEADIYRVNRLDGIDDSNKEASEIETPENPDLNSEDTQEEVIENNIDDELINDSEESILEEEAELETEDGILEEDSQTNINQSTNEENSKADNINIQSRLATFSSTTNKLVQGLALKEPTYVYESASQNAKSLKRYSQGSILYYEHYNSSWYRTGVYINGIKVESFIKKNDVETIKENTLLTGIAKSNKTNVYEKAADGSKVIKSYSSGSFLQFRAFTSGWYLATVYVNGVAKKGYIRASDIEVGSTDETVISGIGVASPTKVYQKTSTGSKVLKSYNQGNTLMFKKFVTGWYQTNVYVNGKSQKGYINANDIRIPTENKVSHTGVGLKAPTKVYSNASNNSSALKEYSLGSILQYSTFIDGWYSTNVYVNGKKRAGFIKQEDVENSTSNPKLVSLYAVYDKVHVYTSASKSAKVIKSYNSGHLLKVNTFTSNWYRATVYVNGKKYTGYIHKDDLSTEKPGYLNLDLRKPAKLTVQEIKALFDRKGHGDSKLKDYAQEFINVQNKYGVNATYLVAHTILETGWGKQSNLFDYKNNLYGYGAYDVCPFTCGYYFDSVEDSISNVAYQVKSDYLTPNGKWYNGPDLIGMNVKYATDKDWQNKIARLMEDLQPYDAKYYSSTNVVTSNGPAPSGNWSRDIPAGKPYPSDVVKNMPAGTKATINTNANWRSFPYVNNNSNVIGTLKVSTEVIVLGYNTDVKTNGSYPYDTTWYRISVNGKQGWIYGDYLTFTNAKQAKVYTSSYDLLQQFK</sequence>
<organism evidence="3 4">
    <name type="scientific">Cytobacillus kochii</name>
    <dbReference type="NCBI Taxonomy" id="859143"/>
    <lineage>
        <taxon>Bacteria</taxon>
        <taxon>Bacillati</taxon>
        <taxon>Bacillota</taxon>
        <taxon>Bacilli</taxon>
        <taxon>Bacillales</taxon>
        <taxon>Bacillaceae</taxon>
        <taxon>Cytobacillus</taxon>
    </lineage>
</organism>
<dbReference type="AlphaFoldDB" id="A0A248TJ60"/>
<feature type="region of interest" description="Disordered" evidence="1">
    <location>
        <begin position="145"/>
        <end position="167"/>
    </location>
</feature>
<dbReference type="InterPro" id="IPR003646">
    <property type="entry name" value="SH3-like_bac-type"/>
</dbReference>
<feature type="compositionally biased region" description="Acidic residues" evidence="1">
    <location>
        <begin position="190"/>
        <end position="205"/>
    </location>
</feature>
<gene>
    <name evidence="3" type="ORF">CKF48_13460</name>
</gene>
<evidence type="ECO:0000313" key="3">
    <source>
        <dbReference type="EMBL" id="ASV68243.1"/>
    </source>
</evidence>
<dbReference type="Pfam" id="PF01832">
    <property type="entry name" value="Glucosaminidase"/>
    <property type="match status" value="1"/>
</dbReference>
<evidence type="ECO:0000313" key="4">
    <source>
        <dbReference type="Proteomes" id="UP000215137"/>
    </source>
</evidence>
<dbReference type="Gene3D" id="2.30.30.40">
    <property type="entry name" value="SH3 Domains"/>
    <property type="match status" value="4"/>
</dbReference>
<keyword evidence="4" id="KW-1185">Reference proteome</keyword>
<evidence type="ECO:0000259" key="2">
    <source>
        <dbReference type="PROSITE" id="PS51781"/>
    </source>
</evidence>
<feature type="compositionally biased region" description="Acidic residues" evidence="1">
    <location>
        <begin position="152"/>
        <end position="167"/>
    </location>
</feature>
<dbReference type="OrthoDB" id="9816557at2"/>
<dbReference type="InterPro" id="IPR002901">
    <property type="entry name" value="MGlyc_endo_b_GlcNAc-like_dom"/>
</dbReference>
<dbReference type="PROSITE" id="PS51781">
    <property type="entry name" value="SH3B"/>
    <property type="match status" value="1"/>
</dbReference>
<feature type="compositionally biased region" description="Polar residues" evidence="1">
    <location>
        <begin position="206"/>
        <end position="218"/>
    </location>
</feature>